<dbReference type="Gramene" id="rna-gnl|WGS:JABURB|Cocit.L4820.1">
    <property type="protein sequence ID" value="cds-KAF7850963.1"/>
    <property type="gene ID" value="gene-BT93_L4820"/>
</dbReference>
<accession>A0A8T0CTK7</accession>
<protein>
    <submittedName>
        <fullName evidence="1">Uncharacterized protein</fullName>
    </submittedName>
</protein>
<dbReference type="EMBL" id="MU089572">
    <property type="protein sequence ID" value="KAF7850963.1"/>
    <property type="molecule type" value="Genomic_DNA"/>
</dbReference>
<comment type="caution">
    <text evidence="1">The sequence shown here is derived from an EMBL/GenBank/DDBJ whole genome shotgun (WGS) entry which is preliminary data.</text>
</comment>
<gene>
    <name evidence="1" type="ORF">BT93_L4820</name>
</gene>
<dbReference type="Proteomes" id="UP000806378">
    <property type="component" value="Unassembled WGS sequence"/>
</dbReference>
<name>A0A8T0CTK7_CORYI</name>
<reference evidence="1" key="1">
    <citation type="submission" date="2020-05" db="EMBL/GenBank/DDBJ databases">
        <title>WGS assembly of Corymbia citriodora subspecies variegata.</title>
        <authorList>
            <person name="Barry K."/>
            <person name="Hundley H."/>
            <person name="Shu S."/>
            <person name="Jenkins J."/>
            <person name="Grimwood J."/>
            <person name="Baten A."/>
        </authorList>
    </citation>
    <scope>NUCLEOTIDE SEQUENCE</scope>
    <source>
        <strain evidence="1">CV2-018</strain>
    </source>
</reference>
<evidence type="ECO:0000313" key="2">
    <source>
        <dbReference type="Proteomes" id="UP000806378"/>
    </source>
</evidence>
<sequence>MLLLSSPLSSPPSPSPSHEDFIKISIHQKWKQLGINLVSAFTDTKCVALDSGVAGWQSLKGQSVNCNL</sequence>
<proteinExistence type="predicted"/>
<evidence type="ECO:0000313" key="1">
    <source>
        <dbReference type="EMBL" id="KAF7850963.1"/>
    </source>
</evidence>
<dbReference type="AlphaFoldDB" id="A0A8T0CTK7"/>
<organism evidence="1 2">
    <name type="scientific">Corymbia citriodora subsp. variegata</name>
    <dbReference type="NCBI Taxonomy" id="360336"/>
    <lineage>
        <taxon>Eukaryota</taxon>
        <taxon>Viridiplantae</taxon>
        <taxon>Streptophyta</taxon>
        <taxon>Embryophyta</taxon>
        <taxon>Tracheophyta</taxon>
        <taxon>Spermatophyta</taxon>
        <taxon>Magnoliopsida</taxon>
        <taxon>eudicotyledons</taxon>
        <taxon>Gunneridae</taxon>
        <taxon>Pentapetalae</taxon>
        <taxon>rosids</taxon>
        <taxon>malvids</taxon>
        <taxon>Myrtales</taxon>
        <taxon>Myrtaceae</taxon>
        <taxon>Myrtoideae</taxon>
        <taxon>Eucalypteae</taxon>
        <taxon>Corymbia</taxon>
    </lineage>
</organism>
<keyword evidence="2" id="KW-1185">Reference proteome</keyword>